<dbReference type="EMBL" id="SNZF01000011">
    <property type="protein sequence ID" value="TDR35118.1"/>
    <property type="molecule type" value="Genomic_DNA"/>
</dbReference>
<dbReference type="eggNOG" id="COG3238">
    <property type="taxonomic scope" value="Bacteria"/>
</dbReference>
<keyword evidence="4" id="KW-1185">Reference proteome</keyword>
<dbReference type="Proteomes" id="UP000294958">
    <property type="component" value="Unassembled WGS sequence"/>
</dbReference>
<dbReference type="GO" id="GO:0005886">
    <property type="term" value="C:plasma membrane"/>
    <property type="evidence" value="ECO:0007669"/>
    <property type="project" value="TreeGrafter"/>
</dbReference>
<dbReference type="STRING" id="69279.BG36_16880"/>
<comment type="caution">
    <text evidence="1">The sequence shown here is derived from an EMBL/GenBank/DDBJ whole genome shotgun (WGS) entry which is preliminary data.</text>
</comment>
<dbReference type="InterPro" id="IPR006750">
    <property type="entry name" value="YdcZ"/>
</dbReference>
<dbReference type="PANTHER" id="PTHR34821:SF2">
    <property type="entry name" value="INNER MEMBRANE PROTEIN YDCZ"/>
    <property type="match status" value="1"/>
</dbReference>
<dbReference type="EMBL" id="JENY01000037">
    <property type="protein sequence ID" value="EXL01827.1"/>
    <property type="molecule type" value="Genomic_DNA"/>
</dbReference>
<evidence type="ECO:0000313" key="2">
    <source>
        <dbReference type="EMBL" id="TDR35118.1"/>
    </source>
</evidence>
<accession>A0A011TD63</accession>
<protein>
    <submittedName>
        <fullName evidence="2">Transporter family-2 protein</fullName>
    </submittedName>
</protein>
<dbReference type="Proteomes" id="UP000019849">
    <property type="component" value="Unassembled WGS sequence"/>
</dbReference>
<name>A0A011TD63_9HYPH</name>
<evidence type="ECO:0000313" key="1">
    <source>
        <dbReference type="EMBL" id="EXL01827.1"/>
    </source>
</evidence>
<dbReference type="PATRIC" id="fig|69279.3.peg.4439"/>
<evidence type="ECO:0000313" key="4">
    <source>
        <dbReference type="Proteomes" id="UP000294958"/>
    </source>
</evidence>
<dbReference type="PANTHER" id="PTHR34821">
    <property type="entry name" value="INNER MEMBRANE PROTEIN YDCZ"/>
    <property type="match status" value="1"/>
</dbReference>
<proteinExistence type="predicted"/>
<dbReference type="RefSeq" id="WP_084496637.1">
    <property type="nucleotide sequence ID" value="NZ_KK073909.1"/>
</dbReference>
<dbReference type="Pfam" id="PF04657">
    <property type="entry name" value="DMT_YdcZ"/>
    <property type="match status" value="1"/>
</dbReference>
<sequence length="149" mass="15396">MAGIFWALLGVMAGAFVAIQAPINADLARSLGSPLAAAAISFLSGAIVLGVVTFIVTRFQGVSIGWREPEPWLFVAGGVLGAVYVTTNILLIPRIGAAALIAFLITGQLIAGMIIDRIGFMGIAVREISLGRLGGACLLIVGAVMVRYL</sequence>
<gene>
    <name evidence="1" type="ORF">BG36_16880</name>
    <name evidence="2" type="ORF">DES43_111124</name>
</gene>
<reference evidence="1 3" key="1">
    <citation type="submission" date="2014-02" db="EMBL/GenBank/DDBJ databases">
        <title>Aquamicrobium defluvii Genome sequencing.</title>
        <authorList>
            <person name="Wang X."/>
        </authorList>
    </citation>
    <scope>NUCLEOTIDE SEQUENCE [LARGE SCALE GENOMIC DNA]</scope>
    <source>
        <strain evidence="1 3">W13Z1</strain>
    </source>
</reference>
<dbReference type="OrthoDB" id="370053at2"/>
<dbReference type="AlphaFoldDB" id="A0A011TD63"/>
<reference evidence="2 4" key="2">
    <citation type="submission" date="2019-03" db="EMBL/GenBank/DDBJ databases">
        <title>Genomic Encyclopedia of Type Strains, Phase IV (KMG-IV): sequencing the most valuable type-strain genomes for metagenomic binning, comparative biology and taxonomic classification.</title>
        <authorList>
            <person name="Goeker M."/>
        </authorList>
    </citation>
    <scope>NUCLEOTIDE SEQUENCE [LARGE SCALE GENOMIC DNA]</scope>
    <source>
        <strain evidence="2 4">DSM 11603</strain>
    </source>
</reference>
<evidence type="ECO:0000313" key="3">
    <source>
        <dbReference type="Proteomes" id="UP000019849"/>
    </source>
</evidence>
<dbReference type="HOGENOM" id="CLU_068878_1_1_5"/>
<organism evidence="1 3">
    <name type="scientific">Aquamicrobium defluvii</name>
    <dbReference type="NCBI Taxonomy" id="69279"/>
    <lineage>
        <taxon>Bacteria</taxon>
        <taxon>Pseudomonadati</taxon>
        <taxon>Pseudomonadota</taxon>
        <taxon>Alphaproteobacteria</taxon>
        <taxon>Hyphomicrobiales</taxon>
        <taxon>Phyllobacteriaceae</taxon>
        <taxon>Aquamicrobium</taxon>
    </lineage>
</organism>